<comment type="caution">
    <text evidence="2">The sequence shown here is derived from an EMBL/GenBank/DDBJ whole genome shotgun (WGS) entry which is preliminary data.</text>
</comment>
<evidence type="ECO:0000313" key="2">
    <source>
        <dbReference type="EMBL" id="GGG88116.1"/>
    </source>
</evidence>
<gene>
    <name evidence="2" type="ORF">GCM10010918_53210</name>
</gene>
<proteinExistence type="predicted"/>
<dbReference type="InterPro" id="IPR005097">
    <property type="entry name" value="Sacchrp_dh_NADP-bd"/>
</dbReference>
<dbReference type="Proteomes" id="UP000600247">
    <property type="component" value="Unassembled WGS sequence"/>
</dbReference>
<dbReference type="AlphaFoldDB" id="A0A917HRQ3"/>
<dbReference type="PANTHER" id="PTHR43796:SF2">
    <property type="entry name" value="CARBOXYNORSPERMIDINE SYNTHASE"/>
    <property type="match status" value="1"/>
</dbReference>
<accession>A0A917HRQ3</accession>
<feature type="domain" description="Saccharopine dehydrogenase NADP binding" evidence="1">
    <location>
        <begin position="4"/>
        <end position="122"/>
    </location>
</feature>
<dbReference type="PANTHER" id="PTHR43796">
    <property type="entry name" value="CARBOXYNORSPERMIDINE SYNTHASE"/>
    <property type="match status" value="1"/>
</dbReference>
<dbReference type="EMBL" id="BMHY01000019">
    <property type="protein sequence ID" value="GGG88116.1"/>
    <property type="molecule type" value="Genomic_DNA"/>
</dbReference>
<name>A0A917HRQ3_9BACL</name>
<dbReference type="SUPFAM" id="SSF51735">
    <property type="entry name" value="NAD(P)-binding Rossmann-fold domains"/>
    <property type="match status" value="1"/>
</dbReference>
<dbReference type="Gene3D" id="3.40.50.720">
    <property type="entry name" value="NAD(P)-binding Rossmann-like Domain"/>
    <property type="match status" value="1"/>
</dbReference>
<dbReference type="Gene3D" id="3.30.360.10">
    <property type="entry name" value="Dihydrodipicolinate Reductase, domain 2"/>
    <property type="match status" value="1"/>
</dbReference>
<evidence type="ECO:0000313" key="3">
    <source>
        <dbReference type="Proteomes" id="UP000600247"/>
    </source>
</evidence>
<keyword evidence="3" id="KW-1185">Reference proteome</keyword>
<dbReference type="InterPro" id="IPR036291">
    <property type="entry name" value="NAD(P)-bd_dom_sf"/>
</dbReference>
<reference evidence="2 3" key="1">
    <citation type="journal article" date="2014" name="Int. J. Syst. Evol. Microbiol.">
        <title>Complete genome sequence of Corynebacterium casei LMG S-19264T (=DSM 44701T), isolated from a smear-ripened cheese.</title>
        <authorList>
            <consortium name="US DOE Joint Genome Institute (JGI-PGF)"/>
            <person name="Walter F."/>
            <person name="Albersmeier A."/>
            <person name="Kalinowski J."/>
            <person name="Ruckert C."/>
        </authorList>
    </citation>
    <scope>NUCLEOTIDE SEQUENCE [LARGE SCALE GENOMIC DNA]</scope>
    <source>
        <strain evidence="2 3">CGMCC 1.15286</strain>
    </source>
</reference>
<dbReference type="Pfam" id="PF03435">
    <property type="entry name" value="Sacchrp_dh_NADP"/>
    <property type="match status" value="1"/>
</dbReference>
<sequence length="366" mass="39488">MKDILVVGGYGHVGQILCKALAARYPGKVYAAGRSLEKAAAFSLSTEGRVLPMQIQMNAPIDPVLLQSFKLVVMCLDQTDIAFVRLCLSLGIHYMDLSANDAFLSQVEGLNEMAVASGATAVLSIGLAPGLTNLMAARAMSEMEQTDSVGITIMLGLGDSHGQAAIEWTIDNLAEDFKVITNGSKTLAKSFMDGKRTNLGADLGWKKAYRFNFSDQHALMRTLQLPSISTRLCFDSAPVTGLLAASKVLGLTRALRFPAIRRLAIGMFSKLQMGSDQYAAKVEAWGSEAGEAVHVECLLHGHYEAQITAKAGAAIAELLSDNHYPAGVYHSHELIQLDTLLPAIQETFHFEMKVNNQVKVIFNGVN</sequence>
<evidence type="ECO:0000259" key="1">
    <source>
        <dbReference type="Pfam" id="PF03435"/>
    </source>
</evidence>
<dbReference type="RefSeq" id="WP_188892717.1">
    <property type="nucleotide sequence ID" value="NZ_BMHY01000019.1"/>
</dbReference>
<organism evidence="2 3">
    <name type="scientific">Paenibacillus radicis</name>
    <name type="common">ex Gao et al. 2016</name>
    <dbReference type="NCBI Taxonomy" id="1737354"/>
    <lineage>
        <taxon>Bacteria</taxon>
        <taxon>Bacillati</taxon>
        <taxon>Bacillota</taxon>
        <taxon>Bacilli</taxon>
        <taxon>Bacillales</taxon>
        <taxon>Paenibacillaceae</taxon>
        <taxon>Paenibacillus</taxon>
    </lineage>
</organism>
<protein>
    <recommendedName>
        <fullName evidence="1">Saccharopine dehydrogenase NADP binding domain-containing protein</fullName>
    </recommendedName>
</protein>